<dbReference type="EMBL" id="BJYG01000008">
    <property type="protein sequence ID" value="GEN62746.1"/>
    <property type="molecule type" value="Genomic_DNA"/>
</dbReference>
<proteinExistence type="predicted"/>
<reference evidence="1 2" key="1">
    <citation type="submission" date="2019-07" db="EMBL/GenBank/DDBJ databases">
        <title>Whole genome shotgun sequence of Acetobacter oeni NBRC 105207.</title>
        <authorList>
            <person name="Hosoyama A."/>
            <person name="Uohara A."/>
            <person name="Ohji S."/>
            <person name="Ichikawa N."/>
        </authorList>
    </citation>
    <scope>NUCLEOTIDE SEQUENCE [LARGE SCALE GENOMIC DNA]</scope>
    <source>
        <strain evidence="1 2">NBRC 105207</strain>
    </source>
</reference>
<keyword evidence="2" id="KW-1185">Reference proteome</keyword>
<gene>
    <name evidence="1" type="ORF">AOE01nite_09700</name>
</gene>
<protein>
    <submittedName>
        <fullName evidence="1">Uncharacterized protein</fullName>
    </submittedName>
</protein>
<dbReference type="Proteomes" id="UP000321746">
    <property type="component" value="Unassembled WGS sequence"/>
</dbReference>
<organism evidence="1 2">
    <name type="scientific">Acetobacter oeni</name>
    <dbReference type="NCBI Taxonomy" id="304077"/>
    <lineage>
        <taxon>Bacteria</taxon>
        <taxon>Pseudomonadati</taxon>
        <taxon>Pseudomonadota</taxon>
        <taxon>Alphaproteobacteria</taxon>
        <taxon>Acetobacterales</taxon>
        <taxon>Acetobacteraceae</taxon>
        <taxon>Acetobacter</taxon>
    </lineage>
</organism>
<name>A0A511XII6_9PROT</name>
<evidence type="ECO:0000313" key="2">
    <source>
        <dbReference type="Proteomes" id="UP000321746"/>
    </source>
</evidence>
<dbReference type="AlphaFoldDB" id="A0A511XII6"/>
<accession>A0A511XII6</accession>
<evidence type="ECO:0000313" key="1">
    <source>
        <dbReference type="EMBL" id="GEN62746.1"/>
    </source>
</evidence>
<sequence>MLPAAVVILIADGSESVTAFSSPVASAPALSTVSVSFPDKDTGEDDESLIVSDAAADLSTGKITIVKKVVQIKRFFIMIFCARDMSVDLYAAQ</sequence>
<comment type="caution">
    <text evidence="1">The sequence shown here is derived from an EMBL/GenBank/DDBJ whole genome shotgun (WGS) entry which is preliminary data.</text>
</comment>